<dbReference type="PANTHER" id="PTHR16442:SF1">
    <property type="entry name" value="RING FINGER PROTEIN 17"/>
    <property type="match status" value="1"/>
</dbReference>
<dbReference type="Gene3D" id="2.40.50.90">
    <property type="match status" value="1"/>
</dbReference>
<dbReference type="PANTHER" id="PTHR16442">
    <property type="entry name" value="RING FINGER PROTEIN 17"/>
    <property type="match status" value="1"/>
</dbReference>
<proteinExistence type="predicted"/>
<evidence type="ECO:0000313" key="3">
    <source>
        <dbReference type="Proteomes" id="UP001221898"/>
    </source>
</evidence>
<dbReference type="Pfam" id="PF00567">
    <property type="entry name" value="TUDOR"/>
    <property type="match status" value="1"/>
</dbReference>
<sequence length="393" mass="44567">MSAERQFEQLKEQLQLHSKTLSRQKPCSWKTVLGCAVMGSDMLWYRGEVLEVIGGHVKGLVENRFVYPTVWTRDIPQLCIPCQLHGIIPMGKAWQWDAVALLQELLHTRYVHLQIMELPSDPRGHVTVQVLLDGMTLSRIMVHHQHATFDPDVSTQEEHVVTSSITELDDWELDVKGLEDPAPMLGVFTYPRLPDKGEQFRVSIKHLRTPNEVFLFPLVDDGCVEEESGETLEEALDCVNSSLESLPPLTDFHIEGPCLAEYSDGRYYRAKLLSFEGLNPVRVLVRHVDFGSDDMLPTNRLRQIPVALLRFPCKAIKVRVAGFKPPRISLEKERVSYRPEWSVKAVLEMIDLLHGNISASIVSTDPETAVFLYNQKGAMVHLPLVEKGLADFE</sequence>
<evidence type="ECO:0000259" key="1">
    <source>
        <dbReference type="PROSITE" id="PS50304"/>
    </source>
</evidence>
<organism evidence="2 3">
    <name type="scientific">Aldrovandia affinis</name>
    <dbReference type="NCBI Taxonomy" id="143900"/>
    <lineage>
        <taxon>Eukaryota</taxon>
        <taxon>Metazoa</taxon>
        <taxon>Chordata</taxon>
        <taxon>Craniata</taxon>
        <taxon>Vertebrata</taxon>
        <taxon>Euteleostomi</taxon>
        <taxon>Actinopterygii</taxon>
        <taxon>Neopterygii</taxon>
        <taxon>Teleostei</taxon>
        <taxon>Notacanthiformes</taxon>
        <taxon>Halosauridae</taxon>
        <taxon>Aldrovandia</taxon>
    </lineage>
</organism>
<comment type="caution">
    <text evidence="2">The sequence shown here is derived from an EMBL/GenBank/DDBJ whole genome shotgun (WGS) entry which is preliminary data.</text>
</comment>
<dbReference type="PROSITE" id="PS50304">
    <property type="entry name" value="TUDOR"/>
    <property type="match status" value="1"/>
</dbReference>
<name>A0AAD7SQL7_9TELE</name>
<evidence type="ECO:0000313" key="2">
    <source>
        <dbReference type="EMBL" id="KAJ8407109.1"/>
    </source>
</evidence>
<dbReference type="SUPFAM" id="SSF63748">
    <property type="entry name" value="Tudor/PWWP/MBT"/>
    <property type="match status" value="2"/>
</dbReference>
<accession>A0AAD7SQL7</accession>
<protein>
    <recommendedName>
        <fullName evidence="1">Tudor domain-containing protein</fullName>
    </recommendedName>
</protein>
<keyword evidence="3" id="KW-1185">Reference proteome</keyword>
<feature type="domain" description="Tudor" evidence="1">
    <location>
        <begin position="251"/>
        <end position="311"/>
    </location>
</feature>
<dbReference type="InterPro" id="IPR002999">
    <property type="entry name" value="Tudor"/>
</dbReference>
<dbReference type="Gene3D" id="2.30.30.140">
    <property type="match status" value="1"/>
</dbReference>
<dbReference type="AlphaFoldDB" id="A0AAD7SQL7"/>
<reference evidence="2" key="1">
    <citation type="journal article" date="2023" name="Science">
        <title>Genome structures resolve the early diversification of teleost fishes.</title>
        <authorList>
            <person name="Parey E."/>
            <person name="Louis A."/>
            <person name="Montfort J."/>
            <person name="Bouchez O."/>
            <person name="Roques C."/>
            <person name="Iampietro C."/>
            <person name="Lluch J."/>
            <person name="Castinel A."/>
            <person name="Donnadieu C."/>
            <person name="Desvignes T."/>
            <person name="Floi Bucao C."/>
            <person name="Jouanno E."/>
            <person name="Wen M."/>
            <person name="Mejri S."/>
            <person name="Dirks R."/>
            <person name="Jansen H."/>
            <person name="Henkel C."/>
            <person name="Chen W.J."/>
            <person name="Zahm M."/>
            <person name="Cabau C."/>
            <person name="Klopp C."/>
            <person name="Thompson A.W."/>
            <person name="Robinson-Rechavi M."/>
            <person name="Braasch I."/>
            <person name="Lecointre G."/>
            <person name="Bobe J."/>
            <person name="Postlethwait J.H."/>
            <person name="Berthelot C."/>
            <person name="Roest Crollius H."/>
            <person name="Guiguen Y."/>
        </authorList>
    </citation>
    <scope>NUCLEOTIDE SEQUENCE</scope>
    <source>
        <strain evidence="2">NC1722</strain>
    </source>
</reference>
<dbReference type="EMBL" id="JAINUG010000040">
    <property type="protein sequence ID" value="KAJ8407109.1"/>
    <property type="molecule type" value="Genomic_DNA"/>
</dbReference>
<dbReference type="InterPro" id="IPR035437">
    <property type="entry name" value="SNase_OB-fold_sf"/>
</dbReference>
<dbReference type="Proteomes" id="UP001221898">
    <property type="component" value="Unassembled WGS sequence"/>
</dbReference>
<gene>
    <name evidence="2" type="ORF">AAFF_G00287850</name>
</gene>
<dbReference type="SMART" id="SM00333">
    <property type="entry name" value="TUDOR"/>
    <property type="match status" value="1"/>
</dbReference>